<evidence type="ECO:0000259" key="4">
    <source>
        <dbReference type="PROSITE" id="PS51294"/>
    </source>
</evidence>
<evidence type="ECO:0000313" key="5">
    <source>
        <dbReference type="EMBL" id="GFZ07817.1"/>
    </source>
</evidence>
<organism evidence="5 6">
    <name type="scientific">Actinidia rufa</name>
    <dbReference type="NCBI Taxonomy" id="165716"/>
    <lineage>
        <taxon>Eukaryota</taxon>
        <taxon>Viridiplantae</taxon>
        <taxon>Streptophyta</taxon>
        <taxon>Embryophyta</taxon>
        <taxon>Tracheophyta</taxon>
        <taxon>Spermatophyta</taxon>
        <taxon>Magnoliopsida</taxon>
        <taxon>eudicotyledons</taxon>
        <taxon>Gunneridae</taxon>
        <taxon>Pentapetalae</taxon>
        <taxon>asterids</taxon>
        <taxon>Ericales</taxon>
        <taxon>Actinidiaceae</taxon>
        <taxon>Actinidia</taxon>
    </lineage>
</organism>
<evidence type="ECO:0000256" key="1">
    <source>
        <dbReference type="ARBA" id="ARBA00004123"/>
    </source>
</evidence>
<dbReference type="SUPFAM" id="SSF46689">
    <property type="entry name" value="Homeodomain-like"/>
    <property type="match status" value="1"/>
</dbReference>
<evidence type="ECO:0000259" key="3">
    <source>
        <dbReference type="PROSITE" id="PS50090"/>
    </source>
</evidence>
<dbReference type="Pfam" id="PF00249">
    <property type="entry name" value="Myb_DNA-binding"/>
    <property type="match status" value="1"/>
</dbReference>
<dbReference type="GO" id="GO:0005634">
    <property type="term" value="C:nucleus"/>
    <property type="evidence" value="ECO:0007669"/>
    <property type="project" value="UniProtKB-SubCell"/>
</dbReference>
<evidence type="ECO:0000256" key="2">
    <source>
        <dbReference type="ARBA" id="ARBA00023242"/>
    </source>
</evidence>
<dbReference type="PROSITE" id="PS50090">
    <property type="entry name" value="MYB_LIKE"/>
    <property type="match status" value="1"/>
</dbReference>
<dbReference type="InterPro" id="IPR001005">
    <property type="entry name" value="SANT/Myb"/>
</dbReference>
<name>A0A7J0GAI7_9ERIC</name>
<comment type="caution">
    <text evidence="5">The sequence shown here is derived from an EMBL/GenBank/DDBJ whole genome shotgun (WGS) entry which is preliminary data.</text>
</comment>
<feature type="domain" description="Myb-like" evidence="3">
    <location>
        <begin position="4"/>
        <end position="54"/>
    </location>
</feature>
<protein>
    <submittedName>
        <fullName evidence="5">Myb domain protein 84</fullName>
    </submittedName>
</protein>
<dbReference type="EMBL" id="BJWL01000019">
    <property type="protein sequence ID" value="GFZ07817.1"/>
    <property type="molecule type" value="Genomic_DNA"/>
</dbReference>
<dbReference type="AlphaFoldDB" id="A0A7J0GAI7"/>
<dbReference type="Proteomes" id="UP000585474">
    <property type="component" value="Unassembled WGS sequence"/>
</dbReference>
<keyword evidence="6" id="KW-1185">Reference proteome</keyword>
<dbReference type="InterPro" id="IPR009057">
    <property type="entry name" value="Homeodomain-like_sf"/>
</dbReference>
<evidence type="ECO:0000313" key="6">
    <source>
        <dbReference type="Proteomes" id="UP000585474"/>
    </source>
</evidence>
<keyword evidence="2" id="KW-0539">Nucleus</keyword>
<gene>
    <name evidence="5" type="ORF">Acr_19g0007540</name>
</gene>
<comment type="subcellular location">
    <subcellularLocation>
        <location evidence="1">Nucleus</location>
    </subcellularLocation>
</comment>
<reference evidence="5 6" key="1">
    <citation type="submission" date="2019-07" db="EMBL/GenBank/DDBJ databases">
        <title>De Novo Assembly of kiwifruit Actinidia rufa.</title>
        <authorList>
            <person name="Sugita-Konishi S."/>
            <person name="Sato K."/>
            <person name="Mori E."/>
            <person name="Abe Y."/>
            <person name="Kisaki G."/>
            <person name="Hamano K."/>
            <person name="Suezawa K."/>
            <person name="Otani M."/>
            <person name="Fukuda T."/>
            <person name="Manabe T."/>
            <person name="Gomi K."/>
            <person name="Tabuchi M."/>
            <person name="Akimitsu K."/>
            <person name="Kataoka I."/>
        </authorList>
    </citation>
    <scope>NUCLEOTIDE SEQUENCE [LARGE SCALE GENOMIC DNA]</scope>
    <source>
        <strain evidence="6">cv. Fuchu</strain>
    </source>
</reference>
<accession>A0A7J0GAI7</accession>
<dbReference type="OrthoDB" id="2143914at2759"/>
<dbReference type="CDD" id="cd00167">
    <property type="entry name" value="SANT"/>
    <property type="match status" value="1"/>
</dbReference>
<sequence length="58" mass="6948">MEAEKWYRKGLWTEEEDRILMDYMTVHGPGRWNRVAKMTGFAFPSLGEVWEELQVKVD</sequence>
<feature type="domain" description="HTH myb-type" evidence="4">
    <location>
        <begin position="8"/>
        <end position="40"/>
    </location>
</feature>
<dbReference type="Gene3D" id="1.10.10.60">
    <property type="entry name" value="Homeodomain-like"/>
    <property type="match status" value="1"/>
</dbReference>
<dbReference type="InterPro" id="IPR017930">
    <property type="entry name" value="Myb_dom"/>
</dbReference>
<proteinExistence type="predicted"/>
<dbReference type="PROSITE" id="PS51294">
    <property type="entry name" value="HTH_MYB"/>
    <property type="match status" value="1"/>
</dbReference>